<dbReference type="HOGENOM" id="CLU_2269751_0_0_1"/>
<accession>H2ZA44</accession>
<proteinExistence type="predicted"/>
<keyword evidence="2" id="KW-1185">Reference proteome</keyword>
<evidence type="ECO:0000313" key="2">
    <source>
        <dbReference type="Proteomes" id="UP000007875"/>
    </source>
</evidence>
<reference evidence="1" key="3">
    <citation type="submission" date="2025-09" db="UniProtKB">
        <authorList>
            <consortium name="Ensembl"/>
        </authorList>
    </citation>
    <scope>IDENTIFICATION</scope>
</reference>
<dbReference type="InterPro" id="IPR031747">
    <property type="entry name" value="TMEM232"/>
</dbReference>
<name>H2ZA44_CIOSA</name>
<dbReference type="AlphaFoldDB" id="H2ZA44"/>
<protein>
    <submittedName>
        <fullName evidence="1">Uncharacterized protein</fullName>
    </submittedName>
</protein>
<reference evidence="1" key="2">
    <citation type="submission" date="2025-08" db="UniProtKB">
        <authorList>
            <consortium name="Ensembl"/>
        </authorList>
    </citation>
    <scope>IDENTIFICATION</scope>
</reference>
<organism evidence="1 2">
    <name type="scientific">Ciona savignyi</name>
    <name type="common">Pacific transparent sea squirt</name>
    <dbReference type="NCBI Taxonomy" id="51511"/>
    <lineage>
        <taxon>Eukaryota</taxon>
        <taxon>Metazoa</taxon>
        <taxon>Chordata</taxon>
        <taxon>Tunicata</taxon>
        <taxon>Ascidiacea</taxon>
        <taxon>Phlebobranchia</taxon>
        <taxon>Cionidae</taxon>
        <taxon>Ciona</taxon>
    </lineage>
</organism>
<reference evidence="2" key="1">
    <citation type="submission" date="2003-08" db="EMBL/GenBank/DDBJ databases">
        <authorList>
            <person name="Birren B."/>
            <person name="Nusbaum C."/>
            <person name="Abebe A."/>
            <person name="Abouelleil A."/>
            <person name="Adekoya E."/>
            <person name="Ait-zahra M."/>
            <person name="Allen N."/>
            <person name="Allen T."/>
            <person name="An P."/>
            <person name="Anderson M."/>
            <person name="Anderson S."/>
            <person name="Arachchi H."/>
            <person name="Armbruster J."/>
            <person name="Bachantsang P."/>
            <person name="Baldwin J."/>
            <person name="Barry A."/>
            <person name="Bayul T."/>
            <person name="Blitshsteyn B."/>
            <person name="Bloom T."/>
            <person name="Blye J."/>
            <person name="Boguslavskiy L."/>
            <person name="Borowsky M."/>
            <person name="Boukhgalter B."/>
            <person name="Brunache A."/>
            <person name="Butler J."/>
            <person name="Calixte N."/>
            <person name="Calvo S."/>
            <person name="Camarata J."/>
            <person name="Campo K."/>
            <person name="Chang J."/>
            <person name="Cheshatsang Y."/>
            <person name="Citroen M."/>
            <person name="Collymore A."/>
            <person name="Considine T."/>
            <person name="Cook A."/>
            <person name="Cooke P."/>
            <person name="Corum B."/>
            <person name="Cuomo C."/>
            <person name="David R."/>
            <person name="Dawoe T."/>
            <person name="Degray S."/>
            <person name="Dodge S."/>
            <person name="Dooley K."/>
            <person name="Dorje P."/>
            <person name="Dorjee K."/>
            <person name="Dorris L."/>
            <person name="Duffey N."/>
            <person name="Dupes A."/>
            <person name="Elkins T."/>
            <person name="Engels R."/>
            <person name="Erickson J."/>
            <person name="Farina A."/>
            <person name="Faro S."/>
            <person name="Ferreira P."/>
            <person name="Fischer H."/>
            <person name="Fitzgerald M."/>
            <person name="Foley K."/>
            <person name="Gage D."/>
            <person name="Galagan J."/>
            <person name="Gearin G."/>
            <person name="Gnerre S."/>
            <person name="Gnirke A."/>
            <person name="Goyette A."/>
            <person name="Graham J."/>
            <person name="Grandbois E."/>
            <person name="Gyaltsen K."/>
            <person name="Hafez N."/>
            <person name="Hagopian D."/>
            <person name="Hagos B."/>
            <person name="Hall J."/>
            <person name="Hatcher B."/>
            <person name="Heller A."/>
            <person name="Higgins H."/>
            <person name="Honan T."/>
            <person name="Horn A."/>
            <person name="Houde N."/>
            <person name="Hughes L."/>
            <person name="Hulme W."/>
            <person name="Husby E."/>
            <person name="Iliev I."/>
            <person name="Jaffe D."/>
            <person name="Jones C."/>
            <person name="Kamal M."/>
            <person name="Kamat A."/>
            <person name="Kamvysselis M."/>
            <person name="Karlsson E."/>
            <person name="Kells C."/>
            <person name="Kieu A."/>
            <person name="Kisner P."/>
            <person name="Kodira C."/>
            <person name="Kulbokas E."/>
            <person name="Labutti K."/>
            <person name="Lama D."/>
            <person name="Landers T."/>
            <person name="Leger J."/>
            <person name="Levine S."/>
            <person name="Lewis D."/>
            <person name="Lewis T."/>
            <person name="Lindblad-toh K."/>
            <person name="Liu X."/>
            <person name="Lokyitsang T."/>
            <person name="Lokyitsang Y."/>
            <person name="Lucien O."/>
            <person name="Lui A."/>
            <person name="Ma L.J."/>
            <person name="Mabbitt R."/>
            <person name="Macdonald J."/>
            <person name="Maclean C."/>
            <person name="Major J."/>
            <person name="Manning J."/>
            <person name="Marabella R."/>
            <person name="Maru K."/>
            <person name="Matthews C."/>
            <person name="Mauceli E."/>
            <person name="Mccarthy M."/>
            <person name="Mcdonough S."/>
            <person name="Mcghee T."/>
            <person name="Meldrim J."/>
            <person name="Meneus L."/>
            <person name="Mesirov J."/>
            <person name="Mihalev A."/>
            <person name="Mihova T."/>
            <person name="Mikkelsen T."/>
            <person name="Mlenga V."/>
            <person name="Moru K."/>
            <person name="Mozes J."/>
            <person name="Mulrain L."/>
            <person name="Munson G."/>
            <person name="Naylor J."/>
            <person name="Newes C."/>
            <person name="Nguyen C."/>
            <person name="Nguyen N."/>
            <person name="Nguyen T."/>
            <person name="Nicol R."/>
            <person name="Nielsen C."/>
            <person name="Nizzari M."/>
            <person name="Norbu C."/>
            <person name="Norbu N."/>
            <person name="O'donnell P."/>
            <person name="Okoawo O."/>
            <person name="O'leary S."/>
            <person name="Omotosho B."/>
            <person name="O'neill K."/>
            <person name="Osman S."/>
            <person name="Parker S."/>
            <person name="Perrin D."/>
            <person name="Phunkhang P."/>
            <person name="Piqani B."/>
            <person name="Purcell S."/>
            <person name="Rachupka T."/>
            <person name="Ramasamy U."/>
            <person name="Rameau R."/>
            <person name="Ray V."/>
            <person name="Raymond C."/>
            <person name="Retta R."/>
            <person name="Richardson S."/>
            <person name="Rise C."/>
            <person name="Rodriguez J."/>
            <person name="Rogers J."/>
            <person name="Rogov P."/>
            <person name="Rutman M."/>
            <person name="Schupbach R."/>
            <person name="Seaman C."/>
            <person name="Settipalli S."/>
            <person name="Sharpe T."/>
            <person name="Sheridan J."/>
            <person name="Sherpa N."/>
            <person name="Shi J."/>
            <person name="Smirnov S."/>
            <person name="Smith C."/>
            <person name="Sougnez C."/>
            <person name="Spencer B."/>
            <person name="Stalker J."/>
            <person name="Stange-thomann N."/>
            <person name="Stavropoulos S."/>
            <person name="Stetson K."/>
            <person name="Stone C."/>
            <person name="Stone S."/>
            <person name="Stubbs M."/>
            <person name="Talamas J."/>
            <person name="Tchuinga P."/>
            <person name="Tenzing P."/>
            <person name="Tesfaye S."/>
            <person name="Theodore J."/>
            <person name="Thoulutsang Y."/>
            <person name="Topham K."/>
            <person name="Towey S."/>
            <person name="Tsamla T."/>
            <person name="Tsomo N."/>
            <person name="Vallee D."/>
            <person name="Vassiliev H."/>
            <person name="Venkataraman V."/>
            <person name="Vinson J."/>
            <person name="Vo A."/>
            <person name="Wade C."/>
            <person name="Wang S."/>
            <person name="Wangchuk T."/>
            <person name="Wangdi T."/>
            <person name="Whittaker C."/>
            <person name="Wilkinson J."/>
            <person name="Wu Y."/>
            <person name="Wyman D."/>
            <person name="Yadav S."/>
            <person name="Yang S."/>
            <person name="Yang X."/>
            <person name="Yeager S."/>
            <person name="Yee E."/>
            <person name="Young G."/>
            <person name="Zainoun J."/>
            <person name="Zembeck L."/>
            <person name="Zimmer A."/>
            <person name="Zody M."/>
            <person name="Lander E."/>
        </authorList>
    </citation>
    <scope>NUCLEOTIDE SEQUENCE [LARGE SCALE GENOMIC DNA]</scope>
</reference>
<dbReference type="Proteomes" id="UP000007875">
    <property type="component" value="Unassembled WGS sequence"/>
</dbReference>
<sequence length="103" mass="11361">MDGLLSDISSTMMVQSNEEIQNISSQNTSVDPIKSVAQPNNQLKLQKYGNTVVNQNPSFGIGSWCWETAYRYSQILADICLNSGTTEVMKVALLGKWQDADVT</sequence>
<dbReference type="PANTHER" id="PTHR28651:SF1">
    <property type="entry name" value="TRANSMEMBRANE PROTEIN 232"/>
    <property type="match status" value="1"/>
</dbReference>
<dbReference type="PANTHER" id="PTHR28651">
    <property type="entry name" value="TRANSMEMBRANE PROTEIN 232"/>
    <property type="match status" value="1"/>
</dbReference>
<evidence type="ECO:0000313" key="1">
    <source>
        <dbReference type="Ensembl" id="ENSCSAVP00000014459.1"/>
    </source>
</evidence>
<dbReference type="Ensembl" id="ENSCSAVT00000014624.1">
    <property type="protein sequence ID" value="ENSCSAVP00000014459.1"/>
    <property type="gene ID" value="ENSCSAVG00000008460.1"/>
</dbReference>